<evidence type="ECO:0000313" key="2">
    <source>
        <dbReference type="Proteomes" id="UP000887574"/>
    </source>
</evidence>
<evidence type="ECO:0000313" key="3">
    <source>
        <dbReference type="WBParaSite" id="jg5900"/>
    </source>
</evidence>
<sequence length="403" mass="45805">MPFVPQSAYTSFFDDVVNTGAFSHSLYSTSRLLERSRSRTRERRSAMRSQAPSRAGSFINFLDYAGSKQYDLVRGGSRGSLYDSNQALSRSASRGNIDYYLGAGRVSRVDSYVNNLNNRYEWQVPSNYDTYRSASRSHVNYPPVNQYETNFNYLPPTMTPPTRDRPMKRTPESRVDDLQRSLSRERYARDRLRSKYTQTAYQLEQACKQMDLLRCGSYSSLRSGSQPRTSIYTQFYPESSPQNFKRSLFPLSTPPPSTALLGASTQSILRANQINTSKPSYVLQTYSNSTERKPSTKSIYKSISPSYNFKTYTSGIDTAPKYGLNGYTTHYRSQTSDHSRYNSLQTDTKTYTGATNGVVKTVKLQDSNSSGGYQARQLHSYASSAIRRKGQSTYFPRHVVNRT</sequence>
<organism evidence="2 3">
    <name type="scientific">Ditylenchus dipsaci</name>
    <dbReference type="NCBI Taxonomy" id="166011"/>
    <lineage>
        <taxon>Eukaryota</taxon>
        <taxon>Metazoa</taxon>
        <taxon>Ecdysozoa</taxon>
        <taxon>Nematoda</taxon>
        <taxon>Chromadorea</taxon>
        <taxon>Rhabditida</taxon>
        <taxon>Tylenchina</taxon>
        <taxon>Tylenchomorpha</taxon>
        <taxon>Sphaerularioidea</taxon>
        <taxon>Anguinidae</taxon>
        <taxon>Anguininae</taxon>
        <taxon>Ditylenchus</taxon>
    </lineage>
</organism>
<accession>A0A915EJ36</accession>
<proteinExistence type="predicted"/>
<evidence type="ECO:0000256" key="1">
    <source>
        <dbReference type="SAM" id="MobiDB-lite"/>
    </source>
</evidence>
<dbReference type="AlphaFoldDB" id="A0A915EJ36"/>
<protein>
    <submittedName>
        <fullName evidence="3">Uncharacterized protein</fullName>
    </submittedName>
</protein>
<dbReference type="Proteomes" id="UP000887574">
    <property type="component" value="Unplaced"/>
</dbReference>
<dbReference type="WBParaSite" id="jg5900">
    <property type="protein sequence ID" value="jg5900"/>
    <property type="gene ID" value="jg5900"/>
</dbReference>
<reference evidence="3" key="1">
    <citation type="submission" date="2022-11" db="UniProtKB">
        <authorList>
            <consortium name="WormBaseParasite"/>
        </authorList>
    </citation>
    <scope>IDENTIFICATION</scope>
</reference>
<name>A0A915EJ36_9BILA</name>
<feature type="compositionally biased region" description="Basic and acidic residues" evidence="1">
    <location>
        <begin position="162"/>
        <end position="179"/>
    </location>
</feature>
<feature type="region of interest" description="Disordered" evidence="1">
    <location>
        <begin position="150"/>
        <end position="179"/>
    </location>
</feature>
<keyword evidence="2" id="KW-1185">Reference proteome</keyword>